<proteinExistence type="inferred from homology"/>
<feature type="compositionally biased region" description="Low complexity" evidence="4">
    <location>
        <begin position="537"/>
        <end position="565"/>
    </location>
</feature>
<feature type="compositionally biased region" description="Basic residues" evidence="4">
    <location>
        <begin position="225"/>
        <end position="234"/>
    </location>
</feature>
<feature type="compositionally biased region" description="Acidic residues" evidence="4">
    <location>
        <begin position="173"/>
        <end position="182"/>
    </location>
</feature>
<gene>
    <name evidence="6" type="ORF">MOBT1_002834</name>
</gene>
<comment type="similarity">
    <text evidence="1">Belongs to the shugoshin family.</text>
</comment>
<name>A0AAF0IXI5_9BASI</name>
<feature type="compositionally biased region" description="Low complexity" evidence="4">
    <location>
        <begin position="336"/>
        <end position="352"/>
    </location>
</feature>
<keyword evidence="3" id="KW-0175">Coiled coil</keyword>
<evidence type="ECO:0000313" key="7">
    <source>
        <dbReference type="Proteomes" id="UP001214603"/>
    </source>
</evidence>
<dbReference type="AlphaFoldDB" id="A0AAF0IXI5"/>
<feature type="compositionally biased region" description="Basic and acidic residues" evidence="4">
    <location>
        <begin position="464"/>
        <end position="481"/>
    </location>
</feature>
<keyword evidence="7" id="KW-1185">Reference proteome</keyword>
<dbReference type="Pfam" id="PF07557">
    <property type="entry name" value="Shugoshin_C"/>
    <property type="match status" value="1"/>
</dbReference>
<feature type="region of interest" description="Disordered" evidence="4">
    <location>
        <begin position="148"/>
        <end position="182"/>
    </location>
</feature>
<dbReference type="EMBL" id="CP119940">
    <property type="protein sequence ID" value="WFD04131.1"/>
    <property type="molecule type" value="Genomic_DNA"/>
</dbReference>
<feature type="region of interest" description="Disordered" evidence="4">
    <location>
        <begin position="224"/>
        <end position="620"/>
    </location>
</feature>
<dbReference type="GO" id="GO:0000775">
    <property type="term" value="C:chromosome, centromeric region"/>
    <property type="evidence" value="ECO:0007669"/>
    <property type="project" value="InterPro"/>
</dbReference>
<sequence>MPVTRRESRASHAGIDAGISLEQILDNFEQCTYPRAHAVRRKHIAQNRDIVRANTLAQLRIRELETRVLALEQERAQHTLQAGQQQAHVRRLEYALECVRVGWETMAQGLNDAGVGARAGAVAAPAQPSARVSLGDMPSTRVWVSRSVAPMEEIGEAPEEDGDLGEDVRLDAPDDAVGDSGDEQLAQDGAMAAPDDEAMSASPRVSATDNVAVPLTGDVCPASVTRRRISRRHSQMPAGEASVHGGLDEDTAQAADDATQAADDAAQVADDAECEVVAPESDAPASPSPMHAPAADAAAATSAARPETPPADAPPAPTTPPRAPTYPEPRKRGRASRASLAEPAEELAPLGARRARKSVNYALPKLNTKMRKPDSDHDDEKPRRGQRRSTADKSDARPTRRTDAGRPRAGAHTGGEEPGAETDAPGDGAEADAAHGAQKTDAEQNQGPEAEQPTEEPPGAEADPEPRSPRHARAADREAPQDARSPPTEAEATRAPDAAHGAVLPPRRPRRSEAAHALLRPDAAHAPRSATPHTKRAVPPAARAETVRAARARTPFAPRTRPGAASVLQQHSAQNMPPWASSLLNLASPDPPRAARKPRASLETSPTRRTRRGKENVDVQ</sequence>
<organism evidence="6 7">
    <name type="scientific">Malassezia obtusa</name>
    <dbReference type="NCBI Taxonomy" id="76774"/>
    <lineage>
        <taxon>Eukaryota</taxon>
        <taxon>Fungi</taxon>
        <taxon>Dikarya</taxon>
        <taxon>Basidiomycota</taxon>
        <taxon>Ustilaginomycotina</taxon>
        <taxon>Malasseziomycetes</taxon>
        <taxon>Malasseziales</taxon>
        <taxon>Malasseziaceae</taxon>
        <taxon>Malassezia</taxon>
    </lineage>
</organism>
<dbReference type="GO" id="GO:0045132">
    <property type="term" value="P:meiotic chromosome segregation"/>
    <property type="evidence" value="ECO:0007669"/>
    <property type="project" value="InterPro"/>
</dbReference>
<dbReference type="GO" id="GO:0005634">
    <property type="term" value="C:nucleus"/>
    <property type="evidence" value="ECO:0007669"/>
    <property type="project" value="InterPro"/>
</dbReference>
<evidence type="ECO:0000256" key="4">
    <source>
        <dbReference type="SAM" id="MobiDB-lite"/>
    </source>
</evidence>
<evidence type="ECO:0000259" key="5">
    <source>
        <dbReference type="Pfam" id="PF07557"/>
    </source>
</evidence>
<evidence type="ECO:0000313" key="6">
    <source>
        <dbReference type="EMBL" id="WFD04131.1"/>
    </source>
</evidence>
<keyword evidence="2" id="KW-0159">Chromosome partition</keyword>
<dbReference type="Proteomes" id="UP001214603">
    <property type="component" value="Chromosome 7"/>
</dbReference>
<feature type="compositionally biased region" description="Basic and acidic residues" evidence="4">
    <location>
        <begin position="371"/>
        <end position="406"/>
    </location>
</feature>
<feature type="coiled-coil region" evidence="3">
    <location>
        <begin position="54"/>
        <end position="81"/>
    </location>
</feature>
<protein>
    <recommendedName>
        <fullName evidence="5">Shugoshin C-terminal domain-containing protein</fullName>
    </recommendedName>
</protein>
<accession>A0AAF0IXI5</accession>
<reference evidence="6" key="1">
    <citation type="submission" date="2023-03" db="EMBL/GenBank/DDBJ databases">
        <title>Mating type loci evolution in Malassezia.</title>
        <authorList>
            <person name="Coelho M.A."/>
        </authorList>
    </citation>
    <scope>NUCLEOTIDE SEQUENCE</scope>
    <source>
        <strain evidence="6">CBS 7876</strain>
    </source>
</reference>
<feature type="compositionally biased region" description="Pro residues" evidence="4">
    <location>
        <begin position="307"/>
        <end position="327"/>
    </location>
</feature>
<feature type="domain" description="Shugoshin C-terminal" evidence="5">
    <location>
        <begin position="353"/>
        <end position="372"/>
    </location>
</feature>
<dbReference type="InterPro" id="IPR011515">
    <property type="entry name" value="Shugoshin_C"/>
</dbReference>
<feature type="compositionally biased region" description="Acidic residues" evidence="4">
    <location>
        <begin position="153"/>
        <end position="165"/>
    </location>
</feature>
<feature type="compositionally biased region" description="Low complexity" evidence="4">
    <location>
        <begin position="252"/>
        <end position="306"/>
    </location>
</feature>
<evidence type="ECO:0000256" key="1">
    <source>
        <dbReference type="ARBA" id="ARBA00010845"/>
    </source>
</evidence>
<evidence type="ECO:0000256" key="2">
    <source>
        <dbReference type="ARBA" id="ARBA00022829"/>
    </source>
</evidence>
<evidence type="ECO:0000256" key="3">
    <source>
        <dbReference type="SAM" id="Coils"/>
    </source>
</evidence>